<proteinExistence type="predicted"/>
<keyword evidence="1" id="KW-1133">Transmembrane helix</keyword>
<evidence type="ECO:0000313" key="4">
    <source>
        <dbReference type="Proteomes" id="UP000031513"/>
    </source>
</evidence>
<gene>
    <name evidence="3" type="ORF">PKNH_0006200</name>
</gene>
<feature type="non-terminal residue" evidence="3">
    <location>
        <position position="1"/>
    </location>
</feature>
<dbReference type="EMBL" id="CADCXE010000130">
    <property type="protein sequence ID" value="CAA9991424.1"/>
    <property type="molecule type" value="Genomic_DNA"/>
</dbReference>
<keyword evidence="1" id="KW-0472">Membrane</keyword>
<evidence type="ECO:0000256" key="1">
    <source>
        <dbReference type="SAM" id="Phobius"/>
    </source>
</evidence>
<dbReference type="KEGG" id="pkn:PKNH_0006200"/>
<dbReference type="GeneID" id="62348007"/>
<dbReference type="OrthoDB" id="389533at2759"/>
<dbReference type="Proteomes" id="UP000031513">
    <property type="component" value="Unassembled WGS sequence"/>
</dbReference>
<dbReference type="AlphaFoldDB" id="A0A6H5FTX5"/>
<feature type="transmembrane region" description="Helical" evidence="1">
    <location>
        <begin position="117"/>
        <end position="135"/>
    </location>
</feature>
<name>A0A6H5FTX5_PLAKH</name>
<sequence length="136" mass="15307">MGCLFLKEYSKQLKDLANEKKRGHSWVHPLCDIDKGIKHAFSKSNTIMEESPQCKGTNVPNSCFVCTEEGGYDDCKIGDDKIEDNVKPLLQKEQTHMQQTLENTVCPILLTDLLTPFVPLAPVSIGLSAMAYYLWK</sequence>
<reference evidence="3" key="1">
    <citation type="submission" date="2020-02" db="EMBL/GenBank/DDBJ databases">
        <authorList>
            <consortium name="Pathogen Informatics"/>
        </authorList>
    </citation>
    <scope>NUCLEOTIDE SEQUENCE [LARGE SCALE GENOMIC DNA]</scope>
    <source>
        <strain evidence="3">H</strain>
    </source>
</reference>
<organism evidence="3 4">
    <name type="scientific">Plasmodium knowlesi (strain H)</name>
    <dbReference type="NCBI Taxonomy" id="5851"/>
    <lineage>
        <taxon>Eukaryota</taxon>
        <taxon>Sar</taxon>
        <taxon>Alveolata</taxon>
        <taxon>Apicomplexa</taxon>
        <taxon>Aconoidasida</taxon>
        <taxon>Haemosporida</taxon>
        <taxon>Plasmodiidae</taxon>
        <taxon>Plasmodium</taxon>
        <taxon>Plasmodium (Plasmodium)</taxon>
    </lineage>
</organism>
<protein>
    <submittedName>
        <fullName evidence="3">SICAvar, type I</fullName>
    </submittedName>
</protein>
<keyword evidence="1" id="KW-0812">Transmembrane</keyword>
<feature type="non-terminal residue" evidence="3">
    <location>
        <position position="136"/>
    </location>
</feature>
<dbReference type="Pfam" id="PF12878">
    <property type="entry name" value="SICA_beta"/>
    <property type="match status" value="1"/>
</dbReference>
<dbReference type="InterPro" id="IPR024285">
    <property type="entry name" value="SICA_extracell_b"/>
</dbReference>
<dbReference type="InParanoid" id="A0A6H5FTX5"/>
<evidence type="ECO:0000259" key="2">
    <source>
        <dbReference type="Pfam" id="PF12878"/>
    </source>
</evidence>
<evidence type="ECO:0000313" key="3">
    <source>
        <dbReference type="EMBL" id="CAA9991424.1"/>
    </source>
</evidence>
<dbReference type="RefSeq" id="XP_038970154.1">
    <property type="nucleotide sequence ID" value="XM_039113488.1"/>
</dbReference>
<comment type="caution">
    <text evidence="3">The sequence shown here is derived from an EMBL/GenBank/DDBJ whole genome shotgun (WGS) entry which is preliminary data.</text>
</comment>
<dbReference type="VEuPathDB" id="PlasmoDB:PKNH_0006200"/>
<keyword evidence="4" id="KW-1185">Reference proteome</keyword>
<feature type="domain" description="Schizont-infected cell agglutination extracellular beta" evidence="2">
    <location>
        <begin position="1"/>
        <end position="77"/>
    </location>
</feature>
<accession>A0A6H5FTX5</accession>